<protein>
    <recommendedName>
        <fullName evidence="4">Proteophosphoglycan 5</fullName>
    </recommendedName>
</protein>
<accession>A0A2C5XEH2</accession>
<keyword evidence="3" id="KW-1185">Reference proteome</keyword>
<dbReference type="Proteomes" id="UP000226192">
    <property type="component" value="Unassembled WGS sequence"/>
</dbReference>
<dbReference type="InterPro" id="IPR028322">
    <property type="entry name" value="PNRC-like_rgn"/>
</dbReference>
<feature type="compositionally biased region" description="Polar residues" evidence="1">
    <location>
        <begin position="37"/>
        <end position="46"/>
    </location>
</feature>
<dbReference type="OrthoDB" id="2142961at2759"/>
<evidence type="ECO:0000313" key="3">
    <source>
        <dbReference type="Proteomes" id="UP000226192"/>
    </source>
</evidence>
<dbReference type="EMBL" id="NJET01000190">
    <property type="protein sequence ID" value="PHH59658.1"/>
    <property type="molecule type" value="Genomic_DNA"/>
</dbReference>
<sequence>MDETASSQAKSTPARQGHAQRQHRTRKRPPGPYKTYASENDVSALTLSRADRAPQTPSKHGSASGVYAESNSFTAAAASKSNKSFQSRAKNNSISPDSALRPRQVTAPSAVATTPHRAMPNRSGSASTAFAGATFHASPAPSALPLPSFFSKSTSNTPVHEGARGLVQEPSPPPTDTDAPTPLRPSSAPKTHESPLDFMFRAHRAEKEQQFRTSPTKTAVGSSGKSTASPRPNAFGLSTRDSSSVPVSNGNFRQLYDGVDGSKLDRRPSLTVGPAFSTPYHERIRAAVSNSGRGTALQFQADEEYQDEECPDEERQTADPAEALKRFLLNQSPISNKANAQERSLSYAPAAPIVSSSTVREAAEPGNVEDIRAMENSLRRILKLDVLSESPSSDPHAFPR</sequence>
<evidence type="ECO:0000313" key="2">
    <source>
        <dbReference type="EMBL" id="PHH59658.1"/>
    </source>
</evidence>
<dbReference type="AlphaFoldDB" id="A0A2C5XEH2"/>
<proteinExistence type="predicted"/>
<feature type="compositionally biased region" description="Polar residues" evidence="1">
    <location>
        <begin position="239"/>
        <end position="252"/>
    </location>
</feature>
<feature type="compositionally biased region" description="Polar residues" evidence="1">
    <location>
        <begin position="1"/>
        <end position="14"/>
    </location>
</feature>
<reference evidence="2 3" key="1">
    <citation type="submission" date="2017-06" db="EMBL/GenBank/DDBJ databases">
        <title>Ant-infecting Ophiocordyceps genomes reveal a high diversity of potential behavioral manipulation genes and a possible major role for enterotoxins.</title>
        <authorList>
            <person name="De Bekker C."/>
            <person name="Evans H.C."/>
            <person name="Brachmann A."/>
            <person name="Hughes D.P."/>
        </authorList>
    </citation>
    <scope>NUCLEOTIDE SEQUENCE [LARGE SCALE GENOMIC DNA]</scope>
    <source>
        <strain evidence="2 3">Map64</strain>
    </source>
</reference>
<feature type="compositionally biased region" description="Polar residues" evidence="1">
    <location>
        <begin position="211"/>
        <end position="230"/>
    </location>
</feature>
<organism evidence="2 3">
    <name type="scientific">Ophiocordyceps australis</name>
    <dbReference type="NCBI Taxonomy" id="1399860"/>
    <lineage>
        <taxon>Eukaryota</taxon>
        <taxon>Fungi</taxon>
        <taxon>Dikarya</taxon>
        <taxon>Ascomycota</taxon>
        <taxon>Pezizomycotina</taxon>
        <taxon>Sordariomycetes</taxon>
        <taxon>Hypocreomycetidae</taxon>
        <taxon>Hypocreales</taxon>
        <taxon>Ophiocordycipitaceae</taxon>
        <taxon>Ophiocordyceps</taxon>
    </lineage>
</organism>
<evidence type="ECO:0000256" key="1">
    <source>
        <dbReference type="SAM" id="MobiDB-lite"/>
    </source>
</evidence>
<name>A0A2C5XEH2_9HYPO</name>
<feature type="region of interest" description="Disordered" evidence="1">
    <location>
        <begin position="1"/>
        <end position="276"/>
    </location>
</feature>
<feature type="compositionally biased region" description="Polar residues" evidence="1">
    <location>
        <begin position="69"/>
        <end position="96"/>
    </location>
</feature>
<dbReference type="GO" id="GO:0016071">
    <property type="term" value="P:mRNA metabolic process"/>
    <property type="evidence" value="ECO:0007669"/>
    <property type="project" value="UniProtKB-ARBA"/>
</dbReference>
<gene>
    <name evidence="2" type="ORF">CDD81_2781</name>
</gene>
<dbReference type="Pfam" id="PF15365">
    <property type="entry name" value="PNRC"/>
    <property type="match status" value="1"/>
</dbReference>
<comment type="caution">
    <text evidence="2">The sequence shown here is derived from an EMBL/GenBank/DDBJ whole genome shotgun (WGS) entry which is preliminary data.</text>
</comment>
<evidence type="ECO:0008006" key="4">
    <source>
        <dbReference type="Google" id="ProtNLM"/>
    </source>
</evidence>
<feature type="compositionally biased region" description="Basic residues" evidence="1">
    <location>
        <begin position="18"/>
        <end position="29"/>
    </location>
</feature>
<feature type="compositionally biased region" description="Low complexity" evidence="1">
    <location>
        <begin position="123"/>
        <end position="151"/>
    </location>
</feature>